<proteinExistence type="predicted"/>
<reference evidence="2" key="1">
    <citation type="submission" date="2014-12" db="EMBL/GenBank/DDBJ databases">
        <title>The draft genome of the Tatumella morbirosei type strain, LMG23360T isolated from pineapple rot.</title>
        <authorList>
            <person name="Smits T.H."/>
            <person name="Palmer M."/>
            <person name="Venter S.N."/>
            <person name="Duffy B."/>
            <person name="Steenkamp E.T."/>
            <person name="Chan W.Y."/>
            <person name="Coutinho T.A."/>
            <person name="Coetzee M.P."/>
            <person name="De Maayer P."/>
        </authorList>
    </citation>
    <scope>NUCLEOTIDE SEQUENCE [LARGE SCALE GENOMIC DNA]</scope>
    <source>
        <strain evidence="2">LMG 23360</strain>
    </source>
</reference>
<keyword evidence="1" id="KW-0732">Signal</keyword>
<feature type="signal peptide" evidence="1">
    <location>
        <begin position="1"/>
        <end position="23"/>
    </location>
</feature>
<dbReference type="eggNOG" id="COG2968">
    <property type="taxonomic scope" value="Bacteria"/>
</dbReference>
<dbReference type="AlphaFoldDB" id="A0A095TDF5"/>
<evidence type="ECO:0000313" key="2">
    <source>
        <dbReference type="EMBL" id="KGD74941.1"/>
    </source>
</evidence>
<gene>
    <name evidence="2" type="ORF">HA49_06555</name>
</gene>
<accession>A0A095TDF5</accession>
<dbReference type="OrthoDB" id="5985609at2"/>
<dbReference type="Gene3D" id="3.30.70.2970">
    <property type="entry name" value="Protein of unknown function (DUF541), domain 2"/>
    <property type="match status" value="1"/>
</dbReference>
<dbReference type="PANTHER" id="PTHR34387">
    <property type="entry name" value="SLR1258 PROTEIN"/>
    <property type="match status" value="1"/>
</dbReference>
<dbReference type="Proteomes" id="UP000029577">
    <property type="component" value="Unassembled WGS sequence"/>
</dbReference>
<dbReference type="NCBIfam" id="NF008299">
    <property type="entry name" value="PRK11087.1"/>
    <property type="match status" value="1"/>
</dbReference>
<dbReference type="RefSeq" id="WP_038018088.1">
    <property type="nucleotide sequence ID" value="NZ_JPKR02000004.1"/>
</dbReference>
<dbReference type="Pfam" id="PF04402">
    <property type="entry name" value="SIMPL"/>
    <property type="match status" value="1"/>
</dbReference>
<evidence type="ECO:0000256" key="1">
    <source>
        <dbReference type="SAM" id="SignalP"/>
    </source>
</evidence>
<dbReference type="PANTHER" id="PTHR34387:SF1">
    <property type="entry name" value="PERIPLASMIC IMMUNOGENIC PROTEIN"/>
    <property type="match status" value="1"/>
</dbReference>
<feature type="chain" id="PRO_5001909804" description="Oxidative stress defense protein" evidence="1">
    <location>
        <begin position="24"/>
        <end position="245"/>
    </location>
</feature>
<organism evidence="2 3">
    <name type="scientific">Tatumella morbirosei</name>
    <dbReference type="NCBI Taxonomy" id="642227"/>
    <lineage>
        <taxon>Bacteria</taxon>
        <taxon>Pseudomonadati</taxon>
        <taxon>Pseudomonadota</taxon>
        <taxon>Gammaproteobacteria</taxon>
        <taxon>Enterobacterales</taxon>
        <taxon>Erwiniaceae</taxon>
        <taxon>Tatumella</taxon>
    </lineage>
</organism>
<dbReference type="Gene3D" id="3.30.110.170">
    <property type="entry name" value="Protein of unknown function (DUF541), domain 1"/>
    <property type="match status" value="1"/>
</dbReference>
<dbReference type="InterPro" id="IPR007497">
    <property type="entry name" value="SIMPL/DUF541"/>
</dbReference>
<protein>
    <recommendedName>
        <fullName evidence="4">Oxidative stress defense protein</fullName>
    </recommendedName>
</protein>
<evidence type="ECO:0000313" key="3">
    <source>
        <dbReference type="Proteomes" id="UP000029577"/>
    </source>
</evidence>
<evidence type="ECO:0008006" key="4">
    <source>
        <dbReference type="Google" id="ProtNLM"/>
    </source>
</evidence>
<sequence>MKLFQLVIPAILAGSLTSVAALAAEVPDSPHISTSGHASVQAKPDMATLSIVVQLTAQQATEAKKQVDARVAKYFDFLHSQGIENKDIDAANINTQPQYDYSKQGKPQLTGYQATRQVTVTVRKIDKLNDLLDGALKGGLNEIRSVTPGVADAARYQQQARQEAIKDAISQAQALAAGFHAELGPVWSIQYHTGSDRPQPVMRMYALAKASADTTPQETYQQQSINFDDELNVVFELKPQPATTN</sequence>
<comment type="caution">
    <text evidence="2">The sequence shown here is derived from an EMBL/GenBank/DDBJ whole genome shotgun (WGS) entry which is preliminary data.</text>
</comment>
<name>A0A095TDF5_9GAMM</name>
<dbReference type="GO" id="GO:0006974">
    <property type="term" value="P:DNA damage response"/>
    <property type="evidence" value="ECO:0007669"/>
    <property type="project" value="TreeGrafter"/>
</dbReference>
<keyword evidence="3" id="KW-1185">Reference proteome</keyword>
<dbReference type="EMBL" id="JPKR02000004">
    <property type="protein sequence ID" value="KGD74941.1"/>
    <property type="molecule type" value="Genomic_DNA"/>
</dbReference>
<dbReference type="InterPro" id="IPR052022">
    <property type="entry name" value="26kDa_periplasmic_antigen"/>
</dbReference>